<accession>A0ABN3QVJ4</accession>
<comment type="caution">
    <text evidence="2">The sequence shown here is derived from an EMBL/GenBank/DDBJ whole genome shotgun (WGS) entry which is preliminary data.</text>
</comment>
<sequence>METGTSTDIESSGVKPEITDRGPQQGARAVPSASGGGRDDRGEQEPVDLQSSIILGED</sequence>
<reference evidence="2 3" key="1">
    <citation type="journal article" date="2019" name="Int. J. Syst. Evol. Microbiol.">
        <title>The Global Catalogue of Microorganisms (GCM) 10K type strain sequencing project: providing services to taxonomists for standard genome sequencing and annotation.</title>
        <authorList>
            <consortium name="The Broad Institute Genomics Platform"/>
            <consortium name="The Broad Institute Genome Sequencing Center for Infectious Disease"/>
            <person name="Wu L."/>
            <person name="Ma J."/>
        </authorList>
    </citation>
    <scope>NUCLEOTIDE SEQUENCE [LARGE SCALE GENOMIC DNA]</scope>
    <source>
        <strain evidence="2 3">JCM 4524</strain>
    </source>
</reference>
<feature type="compositionally biased region" description="Polar residues" evidence="1">
    <location>
        <begin position="49"/>
        <end position="58"/>
    </location>
</feature>
<dbReference type="RefSeq" id="WP_344390787.1">
    <property type="nucleotide sequence ID" value="NZ_BAAASJ010000032.1"/>
</dbReference>
<feature type="compositionally biased region" description="Polar residues" evidence="1">
    <location>
        <begin position="1"/>
        <end position="10"/>
    </location>
</feature>
<protein>
    <submittedName>
        <fullName evidence="2">Uncharacterized protein</fullName>
    </submittedName>
</protein>
<organism evidence="2 3">
    <name type="scientific">Streptomyces vastus</name>
    <dbReference type="NCBI Taxonomy" id="285451"/>
    <lineage>
        <taxon>Bacteria</taxon>
        <taxon>Bacillati</taxon>
        <taxon>Actinomycetota</taxon>
        <taxon>Actinomycetes</taxon>
        <taxon>Kitasatosporales</taxon>
        <taxon>Streptomycetaceae</taxon>
        <taxon>Streptomyces</taxon>
    </lineage>
</organism>
<proteinExistence type="predicted"/>
<dbReference type="EMBL" id="BAAASJ010000032">
    <property type="protein sequence ID" value="GAA2636122.1"/>
    <property type="molecule type" value="Genomic_DNA"/>
</dbReference>
<evidence type="ECO:0000313" key="2">
    <source>
        <dbReference type="EMBL" id="GAA2636122.1"/>
    </source>
</evidence>
<gene>
    <name evidence="2" type="ORF">GCM10010307_32740</name>
</gene>
<feature type="region of interest" description="Disordered" evidence="1">
    <location>
        <begin position="1"/>
        <end position="58"/>
    </location>
</feature>
<dbReference type="Proteomes" id="UP001500151">
    <property type="component" value="Unassembled WGS sequence"/>
</dbReference>
<evidence type="ECO:0000313" key="3">
    <source>
        <dbReference type="Proteomes" id="UP001500151"/>
    </source>
</evidence>
<evidence type="ECO:0000256" key="1">
    <source>
        <dbReference type="SAM" id="MobiDB-lite"/>
    </source>
</evidence>
<keyword evidence="3" id="KW-1185">Reference proteome</keyword>
<name>A0ABN3QVJ4_9ACTN</name>